<dbReference type="Proteomes" id="UP000030011">
    <property type="component" value="Unassembled WGS sequence"/>
</dbReference>
<reference evidence="3 4" key="1">
    <citation type="submission" date="2013-08" db="EMBL/GenBank/DDBJ databases">
        <title>The genome sequence of Knoellia subterranea.</title>
        <authorList>
            <person name="Zhu W."/>
            <person name="Wang G."/>
        </authorList>
    </citation>
    <scope>NUCLEOTIDE SEQUENCE [LARGE SCALE GENOMIC DNA]</scope>
    <source>
        <strain evidence="3 4">KCTC 19937</strain>
    </source>
</reference>
<dbReference type="eggNOG" id="ENOG503236X">
    <property type="taxonomic scope" value="Bacteria"/>
</dbReference>
<gene>
    <name evidence="3" type="ORF">N803_12085</name>
</gene>
<keyword evidence="2" id="KW-0812">Transmembrane</keyword>
<evidence type="ECO:0000256" key="2">
    <source>
        <dbReference type="SAM" id="Phobius"/>
    </source>
</evidence>
<keyword evidence="2" id="KW-0472">Membrane</keyword>
<feature type="transmembrane region" description="Helical" evidence="2">
    <location>
        <begin position="106"/>
        <end position="129"/>
    </location>
</feature>
<protein>
    <submittedName>
        <fullName evidence="3">Uncharacterized protein</fullName>
    </submittedName>
</protein>
<proteinExistence type="predicted"/>
<feature type="compositionally biased region" description="Low complexity" evidence="1">
    <location>
        <begin position="15"/>
        <end position="37"/>
    </location>
</feature>
<feature type="region of interest" description="Disordered" evidence="1">
    <location>
        <begin position="1"/>
        <end position="38"/>
    </location>
</feature>
<comment type="caution">
    <text evidence="3">The sequence shown here is derived from an EMBL/GenBank/DDBJ whole genome shotgun (WGS) entry which is preliminary data.</text>
</comment>
<keyword evidence="4" id="KW-1185">Reference proteome</keyword>
<evidence type="ECO:0000313" key="4">
    <source>
        <dbReference type="Proteomes" id="UP000030011"/>
    </source>
</evidence>
<feature type="transmembrane region" description="Helical" evidence="2">
    <location>
        <begin position="51"/>
        <end position="71"/>
    </location>
</feature>
<accession>A0A0A0JQB9</accession>
<evidence type="ECO:0000256" key="1">
    <source>
        <dbReference type="SAM" id="MobiDB-lite"/>
    </source>
</evidence>
<dbReference type="EMBL" id="AVPK01000004">
    <property type="protein sequence ID" value="KGN37791.1"/>
    <property type="molecule type" value="Genomic_DNA"/>
</dbReference>
<dbReference type="RefSeq" id="WP_035904209.1">
    <property type="nucleotide sequence ID" value="NZ_AVPK01000004.1"/>
</dbReference>
<evidence type="ECO:0000313" key="3">
    <source>
        <dbReference type="EMBL" id="KGN37791.1"/>
    </source>
</evidence>
<keyword evidence="2" id="KW-1133">Transmembrane helix</keyword>
<organism evidence="3 4">
    <name type="scientific">Knoellia subterranea KCTC 19937</name>
    <dbReference type="NCBI Taxonomy" id="1385521"/>
    <lineage>
        <taxon>Bacteria</taxon>
        <taxon>Bacillati</taxon>
        <taxon>Actinomycetota</taxon>
        <taxon>Actinomycetes</taxon>
        <taxon>Micrococcales</taxon>
        <taxon>Intrasporangiaceae</taxon>
        <taxon>Knoellia</taxon>
    </lineage>
</organism>
<name>A0A0A0JQB9_9MICO</name>
<dbReference type="STRING" id="1385521.N803_12085"/>
<feature type="transmembrane region" description="Helical" evidence="2">
    <location>
        <begin position="83"/>
        <end position="100"/>
    </location>
</feature>
<dbReference type="AlphaFoldDB" id="A0A0A0JQB9"/>
<sequence>MSNQPPPGQDPHSHNPYGQNPQGQNPYGQPVPQNPYGAYPPAPGLPNWAKTLFGVLIGLPVSIFAPILAFVLTEVPGPTGLKIFLVTVLPALIGVPFLFGKSTRPWGVGLIIGLAIGSLVLGGLCVSIIEGSSGY</sequence>
<dbReference type="OrthoDB" id="9971321at2"/>